<evidence type="ECO:0000256" key="1">
    <source>
        <dbReference type="SAM" id="Phobius"/>
    </source>
</evidence>
<keyword evidence="4" id="KW-1185">Reference proteome</keyword>
<dbReference type="InterPro" id="IPR036938">
    <property type="entry name" value="PAP2/HPO_sf"/>
</dbReference>
<feature type="domain" description="Phosphatidic acid phosphatase type 2/haloperoxidase" evidence="2">
    <location>
        <begin position="54"/>
        <end position="167"/>
    </location>
</feature>
<dbReference type="OrthoDB" id="9789113at2"/>
<gene>
    <name evidence="3" type="ORF">NITLEN_40030</name>
</gene>
<dbReference type="AlphaFoldDB" id="A0A330L6P1"/>
<name>A0A330L6P1_9BACT</name>
<dbReference type="InterPro" id="IPR000326">
    <property type="entry name" value="PAP2/HPO"/>
</dbReference>
<dbReference type="SUPFAM" id="SSF48317">
    <property type="entry name" value="Acid phosphatase/Vanadium-dependent haloperoxidase"/>
    <property type="match status" value="1"/>
</dbReference>
<feature type="transmembrane region" description="Helical" evidence="1">
    <location>
        <begin position="128"/>
        <end position="146"/>
    </location>
</feature>
<dbReference type="PANTHER" id="PTHR14969">
    <property type="entry name" value="SPHINGOSINE-1-PHOSPHATE PHOSPHOHYDROLASE"/>
    <property type="match status" value="1"/>
</dbReference>
<dbReference type="Gene3D" id="1.20.144.10">
    <property type="entry name" value="Phosphatidic acid phosphatase type 2/haloperoxidase"/>
    <property type="match status" value="1"/>
</dbReference>
<evidence type="ECO:0000259" key="2">
    <source>
        <dbReference type="SMART" id="SM00014"/>
    </source>
</evidence>
<accession>A0A330L6P1</accession>
<dbReference type="SMART" id="SM00014">
    <property type="entry name" value="acidPPc"/>
    <property type="match status" value="1"/>
</dbReference>
<reference evidence="4" key="1">
    <citation type="submission" date="2018-04" db="EMBL/GenBank/DDBJ databases">
        <authorList>
            <person name="Lucker S."/>
            <person name="Sakoula D."/>
        </authorList>
    </citation>
    <scope>NUCLEOTIDE SEQUENCE [LARGE SCALE GENOMIC DNA]</scope>
</reference>
<sequence length="188" mass="20315">MSLDESLFLAINGLAGRSEFFDHLFLRLSSTSTLYLPVACAAGYWIMRRRWEALLGSPFLAGAVGLSDFLGGQLKWVVARPRPCHAIQEAIVAGGGACGRLFSFPSNHAMNTAAAAAFLHVLYPKTGWISWPIVALVGLSRIYIGAHYVTDVFGGWVLGGLIGGGIAWVLLQWPRFRAAEQVPVSSPR</sequence>
<dbReference type="GO" id="GO:0050380">
    <property type="term" value="F:undecaprenyl-diphosphatase activity"/>
    <property type="evidence" value="ECO:0007669"/>
    <property type="project" value="UniProtKB-EC"/>
</dbReference>
<dbReference type="PANTHER" id="PTHR14969:SF13">
    <property type="entry name" value="AT30094P"/>
    <property type="match status" value="1"/>
</dbReference>
<feature type="transmembrane region" description="Helical" evidence="1">
    <location>
        <begin position="24"/>
        <end position="47"/>
    </location>
</feature>
<dbReference type="Proteomes" id="UP000248168">
    <property type="component" value="Unassembled WGS sequence"/>
</dbReference>
<dbReference type="RefSeq" id="WP_121989834.1">
    <property type="nucleotide sequence ID" value="NZ_OUNR01000017.1"/>
</dbReference>
<keyword evidence="1" id="KW-1133">Transmembrane helix</keyword>
<feature type="transmembrane region" description="Helical" evidence="1">
    <location>
        <begin position="152"/>
        <end position="171"/>
    </location>
</feature>
<keyword evidence="3" id="KW-0378">Hydrolase</keyword>
<dbReference type="EC" id="3.6.1.27" evidence="3"/>
<evidence type="ECO:0000313" key="3">
    <source>
        <dbReference type="EMBL" id="SPP65557.1"/>
    </source>
</evidence>
<keyword evidence="1" id="KW-0812">Transmembrane</keyword>
<keyword evidence="1" id="KW-0472">Membrane</keyword>
<dbReference type="Pfam" id="PF01569">
    <property type="entry name" value="PAP2"/>
    <property type="match status" value="1"/>
</dbReference>
<evidence type="ECO:0000313" key="4">
    <source>
        <dbReference type="Proteomes" id="UP000248168"/>
    </source>
</evidence>
<organism evidence="3 4">
    <name type="scientific">Nitrospira lenta</name>
    <dbReference type="NCBI Taxonomy" id="1436998"/>
    <lineage>
        <taxon>Bacteria</taxon>
        <taxon>Pseudomonadati</taxon>
        <taxon>Nitrospirota</taxon>
        <taxon>Nitrospiria</taxon>
        <taxon>Nitrospirales</taxon>
        <taxon>Nitrospiraceae</taxon>
        <taxon>Nitrospira</taxon>
    </lineage>
</organism>
<dbReference type="InParanoid" id="A0A330L6P1"/>
<dbReference type="EMBL" id="OUNR01000017">
    <property type="protein sequence ID" value="SPP65557.1"/>
    <property type="molecule type" value="Genomic_DNA"/>
</dbReference>
<protein>
    <submittedName>
        <fullName evidence="3">Putative Undecaprenyl-diphosphatase</fullName>
        <ecNumber evidence="3">3.6.1.27</ecNumber>
    </submittedName>
</protein>
<proteinExistence type="predicted"/>